<sequence>MTGCGGASLYLSHLRSSIDLRNFDDSICVAHSSFSRSLICQACTACCTLEAAATTTSLAEAPLTDTIVQVNLFGI</sequence>
<keyword evidence="2" id="KW-1185">Reference proteome</keyword>
<gene>
    <name evidence="1" type="ORF">L3X38_020708</name>
</gene>
<protein>
    <submittedName>
        <fullName evidence="1">Uncharacterized protein</fullName>
    </submittedName>
</protein>
<reference evidence="1 2" key="1">
    <citation type="journal article" date="2022" name="G3 (Bethesda)">
        <title>Whole-genome sequence and methylome profiling of the almond [Prunus dulcis (Mill.) D.A. Webb] cultivar 'Nonpareil'.</title>
        <authorList>
            <person name="D'Amico-Willman K.M."/>
            <person name="Ouma W.Z."/>
            <person name="Meulia T."/>
            <person name="Sideli G.M."/>
            <person name="Gradziel T.M."/>
            <person name="Fresnedo-Ramirez J."/>
        </authorList>
    </citation>
    <scope>NUCLEOTIDE SEQUENCE [LARGE SCALE GENOMIC DNA]</scope>
    <source>
        <strain evidence="1">Clone GOH B32 T37-40</strain>
    </source>
</reference>
<dbReference type="EMBL" id="JAJFAZ020000003">
    <property type="protein sequence ID" value="KAI5341434.1"/>
    <property type="molecule type" value="Genomic_DNA"/>
</dbReference>
<organism evidence="1 2">
    <name type="scientific">Prunus dulcis</name>
    <name type="common">Almond</name>
    <name type="synonym">Amygdalus dulcis</name>
    <dbReference type="NCBI Taxonomy" id="3755"/>
    <lineage>
        <taxon>Eukaryota</taxon>
        <taxon>Viridiplantae</taxon>
        <taxon>Streptophyta</taxon>
        <taxon>Embryophyta</taxon>
        <taxon>Tracheophyta</taxon>
        <taxon>Spermatophyta</taxon>
        <taxon>Magnoliopsida</taxon>
        <taxon>eudicotyledons</taxon>
        <taxon>Gunneridae</taxon>
        <taxon>Pentapetalae</taxon>
        <taxon>rosids</taxon>
        <taxon>fabids</taxon>
        <taxon>Rosales</taxon>
        <taxon>Rosaceae</taxon>
        <taxon>Amygdaloideae</taxon>
        <taxon>Amygdaleae</taxon>
        <taxon>Prunus</taxon>
    </lineage>
</organism>
<proteinExistence type="predicted"/>
<evidence type="ECO:0000313" key="2">
    <source>
        <dbReference type="Proteomes" id="UP001054821"/>
    </source>
</evidence>
<comment type="caution">
    <text evidence="1">The sequence shown here is derived from an EMBL/GenBank/DDBJ whole genome shotgun (WGS) entry which is preliminary data.</text>
</comment>
<dbReference type="AlphaFoldDB" id="A0AAD4WF00"/>
<name>A0AAD4WF00_PRUDU</name>
<dbReference type="Proteomes" id="UP001054821">
    <property type="component" value="Chromosome 3"/>
</dbReference>
<evidence type="ECO:0000313" key="1">
    <source>
        <dbReference type="EMBL" id="KAI5341434.1"/>
    </source>
</evidence>
<accession>A0AAD4WF00</accession>